<dbReference type="InterPro" id="IPR032675">
    <property type="entry name" value="LRR_dom_sf"/>
</dbReference>
<dbReference type="SUPFAM" id="SSF52047">
    <property type="entry name" value="RNI-like"/>
    <property type="match status" value="1"/>
</dbReference>
<comment type="caution">
    <text evidence="1">The sequence shown here is derived from an EMBL/GenBank/DDBJ whole genome shotgun (WGS) entry which is preliminary data.</text>
</comment>
<dbReference type="Proteomes" id="UP000184267">
    <property type="component" value="Unassembled WGS sequence"/>
</dbReference>
<evidence type="ECO:0008006" key="3">
    <source>
        <dbReference type="Google" id="ProtNLM"/>
    </source>
</evidence>
<dbReference type="AlphaFoldDB" id="A0A1M2VK93"/>
<dbReference type="EMBL" id="MNAD01001095">
    <property type="protein sequence ID" value="OJT07987.1"/>
    <property type="molecule type" value="Genomic_DNA"/>
</dbReference>
<keyword evidence="2" id="KW-1185">Reference proteome</keyword>
<protein>
    <recommendedName>
        <fullName evidence="3">F-box domain-containing protein</fullName>
    </recommendedName>
</protein>
<proteinExistence type="predicted"/>
<accession>A0A1M2VK93</accession>
<gene>
    <name evidence="1" type="ORF">TRAPUB_1112</name>
</gene>
<evidence type="ECO:0000313" key="1">
    <source>
        <dbReference type="EMBL" id="OJT07987.1"/>
    </source>
</evidence>
<sequence length="267" mass="29458">MPTLTELSLRRKPDFAQWTPNFIQFFTNFTSLRWLLLDDPDTSTMHMVACMRSSLSTLIISHGIPSTLPSQPLPSSSLSSLETLCFRDVELPPVVSGWLERCPHLKSIYANSNASPDAARTLRQANKAAIRKAAGWPSLVGAMGSIADIYSLGLSHSLDEVAVDFISTRPLEELEMLRTVLCDTVPEALYIKLCFPWYAPNGVDFLEAFAREGVFRRALESTGTGRLRRLSVVLAFESDSLQTLATDALPDLKQSKIKKPAVDAGDL</sequence>
<organism evidence="1 2">
    <name type="scientific">Trametes pubescens</name>
    <name type="common">White-rot fungus</name>
    <dbReference type="NCBI Taxonomy" id="154538"/>
    <lineage>
        <taxon>Eukaryota</taxon>
        <taxon>Fungi</taxon>
        <taxon>Dikarya</taxon>
        <taxon>Basidiomycota</taxon>
        <taxon>Agaricomycotina</taxon>
        <taxon>Agaricomycetes</taxon>
        <taxon>Polyporales</taxon>
        <taxon>Polyporaceae</taxon>
        <taxon>Trametes</taxon>
    </lineage>
</organism>
<reference evidence="1 2" key="1">
    <citation type="submission" date="2016-10" db="EMBL/GenBank/DDBJ databases">
        <title>Genome sequence of the basidiomycete white-rot fungus Trametes pubescens.</title>
        <authorList>
            <person name="Makela M.R."/>
            <person name="Granchi Z."/>
            <person name="Peng M."/>
            <person name="De Vries R.P."/>
            <person name="Grigoriev I."/>
            <person name="Riley R."/>
            <person name="Hilden K."/>
        </authorList>
    </citation>
    <scope>NUCLEOTIDE SEQUENCE [LARGE SCALE GENOMIC DNA]</scope>
    <source>
        <strain evidence="1 2">FBCC735</strain>
    </source>
</reference>
<dbReference type="Gene3D" id="3.80.10.10">
    <property type="entry name" value="Ribonuclease Inhibitor"/>
    <property type="match status" value="1"/>
</dbReference>
<evidence type="ECO:0000313" key="2">
    <source>
        <dbReference type="Proteomes" id="UP000184267"/>
    </source>
</evidence>
<name>A0A1M2VK93_TRAPU</name>